<protein>
    <submittedName>
        <fullName evidence="1">Uncharacterized protein</fullName>
    </submittedName>
</protein>
<dbReference type="Proteomes" id="UP000297245">
    <property type="component" value="Unassembled WGS sequence"/>
</dbReference>
<sequence length="294" mass="31441">MGVIFASRIPGVGTSIDLDTDSTYLHDAAVEGSTLASDAQVSSSRSAYSSVIDSVLRLQLVIVSSFTISSTQSMGTQGTPEVASITREGVVNDTGDNSPPTCLVPSVASVKKLLDYRPQTTKMMIPTMRVLNYDCNSKKHLCSSQINHHWSLYHIVKIRIATPPGCYDQSNEGVNLDVASLDNGGGVEASVSRANSRSSQICTGNLRQVSMAHVDNISNAYSTTPGGYHPGVVAAQYGSQSDCTSTLSSFPIPTYATIITVLDLTEVTESIWPLLVVRLLLLVLQELGLLEREV</sequence>
<keyword evidence="2" id="KW-1185">Reference proteome</keyword>
<evidence type="ECO:0000313" key="1">
    <source>
        <dbReference type="EMBL" id="THU85314.1"/>
    </source>
</evidence>
<accession>A0A4S8L9A1</accession>
<dbReference type="EMBL" id="ML179554">
    <property type="protein sequence ID" value="THU85314.1"/>
    <property type="molecule type" value="Genomic_DNA"/>
</dbReference>
<organism evidence="1 2">
    <name type="scientific">Dendrothele bispora (strain CBS 962.96)</name>
    <dbReference type="NCBI Taxonomy" id="1314807"/>
    <lineage>
        <taxon>Eukaryota</taxon>
        <taxon>Fungi</taxon>
        <taxon>Dikarya</taxon>
        <taxon>Basidiomycota</taxon>
        <taxon>Agaricomycotina</taxon>
        <taxon>Agaricomycetes</taxon>
        <taxon>Agaricomycetidae</taxon>
        <taxon>Agaricales</taxon>
        <taxon>Agaricales incertae sedis</taxon>
        <taxon>Dendrothele</taxon>
    </lineage>
</organism>
<evidence type="ECO:0000313" key="2">
    <source>
        <dbReference type="Proteomes" id="UP000297245"/>
    </source>
</evidence>
<dbReference type="AlphaFoldDB" id="A0A4S8L9A1"/>
<name>A0A4S8L9A1_DENBC</name>
<gene>
    <name evidence="1" type="ORF">K435DRAFT_806000</name>
</gene>
<proteinExistence type="predicted"/>
<reference evidence="1 2" key="1">
    <citation type="journal article" date="2019" name="Nat. Ecol. Evol.">
        <title>Megaphylogeny resolves global patterns of mushroom evolution.</title>
        <authorList>
            <person name="Varga T."/>
            <person name="Krizsan K."/>
            <person name="Foldi C."/>
            <person name="Dima B."/>
            <person name="Sanchez-Garcia M."/>
            <person name="Sanchez-Ramirez S."/>
            <person name="Szollosi G.J."/>
            <person name="Szarkandi J.G."/>
            <person name="Papp V."/>
            <person name="Albert L."/>
            <person name="Andreopoulos W."/>
            <person name="Angelini C."/>
            <person name="Antonin V."/>
            <person name="Barry K.W."/>
            <person name="Bougher N.L."/>
            <person name="Buchanan P."/>
            <person name="Buyck B."/>
            <person name="Bense V."/>
            <person name="Catcheside P."/>
            <person name="Chovatia M."/>
            <person name="Cooper J."/>
            <person name="Damon W."/>
            <person name="Desjardin D."/>
            <person name="Finy P."/>
            <person name="Geml J."/>
            <person name="Haridas S."/>
            <person name="Hughes K."/>
            <person name="Justo A."/>
            <person name="Karasinski D."/>
            <person name="Kautmanova I."/>
            <person name="Kiss B."/>
            <person name="Kocsube S."/>
            <person name="Kotiranta H."/>
            <person name="LaButti K.M."/>
            <person name="Lechner B.E."/>
            <person name="Liimatainen K."/>
            <person name="Lipzen A."/>
            <person name="Lukacs Z."/>
            <person name="Mihaltcheva S."/>
            <person name="Morgado L.N."/>
            <person name="Niskanen T."/>
            <person name="Noordeloos M.E."/>
            <person name="Ohm R.A."/>
            <person name="Ortiz-Santana B."/>
            <person name="Ovrebo C."/>
            <person name="Racz N."/>
            <person name="Riley R."/>
            <person name="Savchenko A."/>
            <person name="Shiryaev A."/>
            <person name="Soop K."/>
            <person name="Spirin V."/>
            <person name="Szebenyi C."/>
            <person name="Tomsovsky M."/>
            <person name="Tulloss R.E."/>
            <person name="Uehling J."/>
            <person name="Grigoriev I.V."/>
            <person name="Vagvolgyi C."/>
            <person name="Papp T."/>
            <person name="Martin F.M."/>
            <person name="Miettinen O."/>
            <person name="Hibbett D.S."/>
            <person name="Nagy L.G."/>
        </authorList>
    </citation>
    <scope>NUCLEOTIDE SEQUENCE [LARGE SCALE GENOMIC DNA]</scope>
    <source>
        <strain evidence="1 2">CBS 962.96</strain>
    </source>
</reference>